<dbReference type="GO" id="GO:0098574">
    <property type="term" value="C:cytoplasmic side of lysosomal membrane"/>
    <property type="evidence" value="ECO:0007669"/>
    <property type="project" value="TreeGrafter"/>
</dbReference>
<sequence length="180" mass="20423">MYCSNRKITRIRLGKREYDMTNIKKHLFYDYSHSQVSIMEKDYRPPPYSGQMDQTGINYPGQQAVYPPQSGPQAAPYQPPPYGFGDHTITVQPTIVPVVAQMVVVSLTDIPGRITCPHCMTDVLTETEHINGLLTWLICGSLAIFACWLCCCIPFCVDACKDVKHTCPNCKNIIRIYKRM</sequence>
<evidence type="ECO:0000313" key="9">
    <source>
        <dbReference type="Ensembl" id="ENSCCRP00010010728.1"/>
    </source>
</evidence>
<dbReference type="InterPro" id="IPR037519">
    <property type="entry name" value="LITAF_fam"/>
</dbReference>
<evidence type="ECO:0000256" key="1">
    <source>
        <dbReference type="ARBA" id="ARBA00004125"/>
    </source>
</evidence>
<dbReference type="GO" id="GO:0098560">
    <property type="term" value="C:cytoplasmic side of late endosome membrane"/>
    <property type="evidence" value="ECO:0007669"/>
    <property type="project" value="TreeGrafter"/>
</dbReference>
<dbReference type="AlphaFoldDB" id="A0A8C1GM20"/>
<organism evidence="9 10">
    <name type="scientific">Cyprinus carpio</name>
    <name type="common">Common carp</name>
    <dbReference type="NCBI Taxonomy" id="7962"/>
    <lineage>
        <taxon>Eukaryota</taxon>
        <taxon>Metazoa</taxon>
        <taxon>Chordata</taxon>
        <taxon>Craniata</taxon>
        <taxon>Vertebrata</taxon>
        <taxon>Euteleostomi</taxon>
        <taxon>Actinopterygii</taxon>
        <taxon>Neopterygii</taxon>
        <taxon>Teleostei</taxon>
        <taxon>Ostariophysi</taxon>
        <taxon>Cypriniformes</taxon>
        <taxon>Cyprinidae</taxon>
        <taxon>Cyprininae</taxon>
        <taxon>Cyprinus</taxon>
    </lineage>
</organism>
<evidence type="ECO:0000256" key="3">
    <source>
        <dbReference type="ARBA" id="ARBA00004630"/>
    </source>
</evidence>
<dbReference type="InterPro" id="IPR006629">
    <property type="entry name" value="LITAF"/>
</dbReference>
<evidence type="ECO:0000256" key="4">
    <source>
        <dbReference type="ARBA" id="ARBA00005975"/>
    </source>
</evidence>
<dbReference type="OMA" id="EFPVQCQ"/>
<accession>A0A8C1GM20</accession>
<keyword evidence="10" id="KW-1185">Reference proteome</keyword>
<reference evidence="9" key="1">
    <citation type="submission" date="2025-08" db="UniProtKB">
        <authorList>
            <consortium name="Ensembl"/>
        </authorList>
    </citation>
    <scope>IDENTIFICATION</scope>
</reference>
<keyword evidence="6" id="KW-0862">Zinc</keyword>
<comment type="similarity">
    <text evidence="4">Belongs to the CDIP1/LITAF family.</text>
</comment>
<protein>
    <recommendedName>
        <fullName evidence="8">LITAF domain-containing protein</fullName>
    </recommendedName>
</protein>
<reference evidence="9" key="2">
    <citation type="submission" date="2025-09" db="UniProtKB">
        <authorList>
            <consortium name="Ensembl"/>
        </authorList>
    </citation>
    <scope>IDENTIFICATION</scope>
</reference>
<dbReference type="PROSITE" id="PS51837">
    <property type="entry name" value="LITAF"/>
    <property type="match status" value="1"/>
</dbReference>
<keyword evidence="5" id="KW-0479">Metal-binding</keyword>
<comment type="subcellular location">
    <subcellularLocation>
        <location evidence="1">Endosome membrane</location>
        <topology evidence="1">Peripheral membrane protein</topology>
        <orientation evidence="1">Cytoplasmic side</orientation>
    </subcellularLocation>
    <subcellularLocation>
        <location evidence="2">Late endosome membrane</location>
    </subcellularLocation>
    <subcellularLocation>
        <location evidence="3">Lysosome membrane</location>
        <topology evidence="3">Peripheral membrane protein</topology>
        <orientation evidence="3">Cytoplasmic side</orientation>
    </subcellularLocation>
</comment>
<dbReference type="PANTHER" id="PTHR23292:SF48">
    <property type="entry name" value="LIPOPOLYSACCHARIDE-INDUCED TUMOR NECROSIS FACTOR-ALPHA FACTOR HOMOLOG-RELATED"/>
    <property type="match status" value="1"/>
</dbReference>
<dbReference type="Proteomes" id="UP000694427">
    <property type="component" value="Unplaced"/>
</dbReference>
<evidence type="ECO:0000256" key="7">
    <source>
        <dbReference type="ARBA" id="ARBA00023136"/>
    </source>
</evidence>
<dbReference type="Pfam" id="PF10601">
    <property type="entry name" value="zf-LITAF-like"/>
    <property type="match status" value="1"/>
</dbReference>
<dbReference type="SMART" id="SM00714">
    <property type="entry name" value="LITAF"/>
    <property type="match status" value="1"/>
</dbReference>
<evidence type="ECO:0000256" key="5">
    <source>
        <dbReference type="ARBA" id="ARBA00022723"/>
    </source>
</evidence>
<proteinExistence type="inferred from homology"/>
<evidence type="ECO:0000313" key="10">
    <source>
        <dbReference type="Proteomes" id="UP000694427"/>
    </source>
</evidence>
<evidence type="ECO:0000256" key="6">
    <source>
        <dbReference type="ARBA" id="ARBA00022833"/>
    </source>
</evidence>
<evidence type="ECO:0000259" key="8">
    <source>
        <dbReference type="PROSITE" id="PS51837"/>
    </source>
</evidence>
<dbReference type="PANTHER" id="PTHR23292">
    <property type="entry name" value="LIPOPOLYSACCHARIDE-INDUCED TUMOR NECROSIS FACTOR-ALPHA FACTOR"/>
    <property type="match status" value="1"/>
</dbReference>
<name>A0A8C1GM20_CYPCA</name>
<dbReference type="GO" id="GO:0008270">
    <property type="term" value="F:zinc ion binding"/>
    <property type="evidence" value="ECO:0007669"/>
    <property type="project" value="TreeGrafter"/>
</dbReference>
<dbReference type="GO" id="GO:0005634">
    <property type="term" value="C:nucleus"/>
    <property type="evidence" value="ECO:0007669"/>
    <property type="project" value="TreeGrafter"/>
</dbReference>
<keyword evidence="7" id="KW-0472">Membrane</keyword>
<feature type="domain" description="LITAF" evidence="8">
    <location>
        <begin position="94"/>
        <end position="179"/>
    </location>
</feature>
<dbReference type="Ensembl" id="ENSCCRT00010011661.1">
    <property type="protein sequence ID" value="ENSCCRP00010010728.1"/>
    <property type="gene ID" value="ENSCCRG00010004552.1"/>
</dbReference>
<evidence type="ECO:0000256" key="2">
    <source>
        <dbReference type="ARBA" id="ARBA00004414"/>
    </source>
</evidence>